<evidence type="ECO:0000313" key="2">
    <source>
        <dbReference type="Proteomes" id="UP000234473"/>
    </source>
</evidence>
<name>A0A2N5A5W9_KLEVA</name>
<feature type="non-terminal residue" evidence="1">
    <location>
        <position position="64"/>
    </location>
</feature>
<proteinExistence type="predicted"/>
<evidence type="ECO:0000313" key="1">
    <source>
        <dbReference type="EMBL" id="PLP38598.1"/>
    </source>
</evidence>
<sequence length="64" mass="7521">MKCRWQEGNRITLLENGDQYYPALFAAIGRASRRVILESFIWFEDEVGWRLHAVLLKAARRGIQ</sequence>
<gene>
    <name evidence="1" type="ORF">CWM98_32340</name>
</gene>
<dbReference type="Proteomes" id="UP000234473">
    <property type="component" value="Unassembled WGS sequence"/>
</dbReference>
<dbReference type="PANTHER" id="PTHR21248:SF23">
    <property type="entry name" value="CARDIOLIPIN SYNTHASE B"/>
    <property type="match status" value="1"/>
</dbReference>
<protein>
    <submittedName>
        <fullName evidence="1">Cardiolipin synthase B</fullName>
    </submittedName>
</protein>
<dbReference type="AlphaFoldDB" id="A0A2N5A5W9"/>
<dbReference type="GO" id="GO:0016020">
    <property type="term" value="C:membrane"/>
    <property type="evidence" value="ECO:0007669"/>
    <property type="project" value="TreeGrafter"/>
</dbReference>
<comment type="caution">
    <text evidence="1">The sequence shown here is derived from an EMBL/GenBank/DDBJ whole genome shotgun (WGS) entry which is preliminary data.</text>
</comment>
<dbReference type="Gene3D" id="3.30.870.10">
    <property type="entry name" value="Endonuclease Chain A"/>
    <property type="match status" value="1"/>
</dbReference>
<dbReference type="SUPFAM" id="SSF56024">
    <property type="entry name" value="Phospholipase D/nuclease"/>
    <property type="match status" value="1"/>
</dbReference>
<organism evidence="1 2">
    <name type="scientific">Klebsiella variicola</name>
    <dbReference type="NCBI Taxonomy" id="244366"/>
    <lineage>
        <taxon>Bacteria</taxon>
        <taxon>Pseudomonadati</taxon>
        <taxon>Pseudomonadota</taxon>
        <taxon>Gammaproteobacteria</taxon>
        <taxon>Enterobacterales</taxon>
        <taxon>Enterobacteriaceae</taxon>
        <taxon>Klebsiella/Raoultella group</taxon>
        <taxon>Klebsiella</taxon>
        <taxon>Klebsiella pneumoniae complex</taxon>
    </lineage>
</organism>
<reference evidence="1 2" key="2">
    <citation type="submission" date="2018-01" db="EMBL/GenBank/DDBJ databases">
        <title>Genomic study of Klebsiella pneumoniae.</title>
        <authorList>
            <person name="Yang Y."/>
            <person name="Bicalho R."/>
        </authorList>
    </citation>
    <scope>NUCLEOTIDE SEQUENCE [LARGE SCALE GENOMIC DNA]</scope>
    <source>
        <strain evidence="1 2">A5</strain>
    </source>
</reference>
<dbReference type="GO" id="GO:0032049">
    <property type="term" value="P:cardiolipin biosynthetic process"/>
    <property type="evidence" value="ECO:0007669"/>
    <property type="project" value="TreeGrafter"/>
</dbReference>
<reference evidence="1 2" key="1">
    <citation type="submission" date="2017-11" db="EMBL/GenBank/DDBJ databases">
        <authorList>
            <person name="Han C.G."/>
        </authorList>
    </citation>
    <scope>NUCLEOTIDE SEQUENCE [LARGE SCALE GENOMIC DNA]</scope>
    <source>
        <strain evidence="1 2">A5</strain>
    </source>
</reference>
<dbReference type="GO" id="GO:0008808">
    <property type="term" value="F:cardiolipin synthase activity"/>
    <property type="evidence" value="ECO:0007669"/>
    <property type="project" value="TreeGrafter"/>
</dbReference>
<accession>A0A2N5A5W9</accession>
<dbReference type="PANTHER" id="PTHR21248">
    <property type="entry name" value="CARDIOLIPIN SYNTHASE"/>
    <property type="match status" value="1"/>
</dbReference>
<dbReference type="EMBL" id="PICB01002504">
    <property type="protein sequence ID" value="PLP38598.1"/>
    <property type="molecule type" value="Genomic_DNA"/>
</dbReference>